<dbReference type="EMBL" id="FNCP01000010">
    <property type="protein sequence ID" value="SDH14785.1"/>
    <property type="molecule type" value="Genomic_DNA"/>
</dbReference>
<proteinExistence type="predicted"/>
<gene>
    <name evidence="2" type="ORF">SAMN05443529_11076</name>
</gene>
<protein>
    <submittedName>
        <fullName evidence="2">Uncharacterized protein</fullName>
    </submittedName>
</protein>
<evidence type="ECO:0000313" key="2">
    <source>
        <dbReference type="EMBL" id="SDH14785.1"/>
    </source>
</evidence>
<reference evidence="3" key="1">
    <citation type="submission" date="2016-10" db="EMBL/GenBank/DDBJ databases">
        <authorList>
            <person name="Varghese N."/>
            <person name="Submissions S."/>
        </authorList>
    </citation>
    <scope>NUCLEOTIDE SEQUENCE [LARGE SCALE GENOMIC DNA]</scope>
    <source>
        <strain evidence="3">DSM 8344</strain>
    </source>
</reference>
<name>A0A1G8A1E4_9FIRM</name>
<organism evidence="2 3">
    <name type="scientific">Desulfosporosinus hippei DSM 8344</name>
    <dbReference type="NCBI Taxonomy" id="1121419"/>
    <lineage>
        <taxon>Bacteria</taxon>
        <taxon>Bacillati</taxon>
        <taxon>Bacillota</taxon>
        <taxon>Clostridia</taxon>
        <taxon>Eubacteriales</taxon>
        <taxon>Desulfitobacteriaceae</taxon>
        <taxon>Desulfosporosinus</taxon>
    </lineage>
</organism>
<sequence length="421" mass="47070">MKKKLRTIFVWALVSLILQFGAYSYLENKVAQVVKPNEVSPPITKELQATIPGTEFENIQVSYAKDYLAYTENGTLKIFNLKKEKIVFEKKTNDKSLGVLSYQWLPDRDTLLYFYAKKNPNPVTYVTVPIKPTTPTVDPKNDQKTDVKTDPKVEDPNQKPAKTVDKVEQKETPVQTKTEVRYNNPQITELYTLELPGADEDTEPDDRFNQTINEFPAGGKIDELVFSTSTNLIYLTVKDGSKELLMEIDVMKNVRTLNRTGEIVDGMAASDRYGTLYINSKIGGTKQVVSLGVGNRHVISKNANDKVLGIRDGKIYIGEVINNELVKVKTTEDRSEISDNPSLKTEWEGSIPLSNVSILIGSQGQVVIYNQQTAYIIKSGELNEISLNGDENYISDDGAELIELKKSGTSTLVELQALNSK</sequence>
<dbReference type="Proteomes" id="UP000198656">
    <property type="component" value="Unassembled WGS sequence"/>
</dbReference>
<keyword evidence="3" id="KW-1185">Reference proteome</keyword>
<dbReference type="AlphaFoldDB" id="A0A1G8A1E4"/>
<feature type="region of interest" description="Disordered" evidence="1">
    <location>
        <begin position="131"/>
        <end position="176"/>
    </location>
</feature>
<evidence type="ECO:0000256" key="1">
    <source>
        <dbReference type="SAM" id="MobiDB-lite"/>
    </source>
</evidence>
<dbReference type="STRING" id="1121419.SAMN05443529_11076"/>
<dbReference type="OrthoDB" id="1630871at2"/>
<dbReference type="SUPFAM" id="SSF82171">
    <property type="entry name" value="DPP6 N-terminal domain-like"/>
    <property type="match status" value="1"/>
</dbReference>
<feature type="compositionally biased region" description="Basic and acidic residues" evidence="1">
    <location>
        <begin position="139"/>
        <end position="171"/>
    </location>
</feature>
<evidence type="ECO:0000313" key="3">
    <source>
        <dbReference type="Proteomes" id="UP000198656"/>
    </source>
</evidence>
<accession>A0A1G8A1E4</accession>
<dbReference type="RefSeq" id="WP_092333018.1">
    <property type="nucleotide sequence ID" value="NZ_FNCP01000010.1"/>
</dbReference>